<dbReference type="AlphaFoldDB" id="A0A6N9I293"/>
<dbReference type="Proteomes" id="UP000449209">
    <property type="component" value="Unassembled WGS sequence"/>
</dbReference>
<accession>A0A6N9I293</accession>
<organism evidence="1 2">
    <name type="scientific">Furfurilactobacillus milii</name>
    <dbReference type="NCBI Taxonomy" id="2888272"/>
    <lineage>
        <taxon>Bacteria</taxon>
        <taxon>Bacillati</taxon>
        <taxon>Bacillota</taxon>
        <taxon>Bacilli</taxon>
        <taxon>Lactobacillales</taxon>
        <taxon>Lactobacillaceae</taxon>
        <taxon>Furfurilactobacillus</taxon>
    </lineage>
</organism>
<gene>
    <name evidence="1" type="ORF">GB993_05180</name>
</gene>
<name>A0A6N9I293_9LACO</name>
<dbReference type="EMBL" id="WEZQ01000005">
    <property type="protein sequence ID" value="MYV16907.1"/>
    <property type="molecule type" value="Genomic_DNA"/>
</dbReference>
<dbReference type="OrthoDB" id="2146936at2"/>
<comment type="caution">
    <text evidence="1">The sequence shown here is derived from an EMBL/GenBank/DDBJ whole genome shotgun (WGS) entry which is preliminary data.</text>
</comment>
<dbReference type="RefSeq" id="WP_161003335.1">
    <property type="nucleotide sequence ID" value="NZ_WEZQ01000005.1"/>
</dbReference>
<proteinExistence type="predicted"/>
<evidence type="ECO:0000313" key="2">
    <source>
        <dbReference type="Proteomes" id="UP000449209"/>
    </source>
</evidence>
<protein>
    <recommendedName>
        <fullName evidence="3">YokE-like PH domain-containing protein</fullName>
    </recommendedName>
</protein>
<reference evidence="1 2" key="1">
    <citation type="journal article" date="2019" name="Appl. Environ. Microbiol.">
        <title>Genetic determinants of hydroxycinnamic acid metabolism in heterofermentative lactobacilli.</title>
        <authorList>
            <person name="Gaur G."/>
            <person name="Oh J.H."/>
            <person name="Filannino P."/>
            <person name="Gobbetti M."/>
            <person name="van Pijkeren J.P."/>
            <person name="Ganzle M.G."/>
        </authorList>
    </citation>
    <scope>NUCLEOTIDE SEQUENCE [LARGE SCALE GENOMIC DNA]</scope>
    <source>
        <strain evidence="1 2">C5</strain>
    </source>
</reference>
<sequence>MLSLSEIADEKKKNGYPDSTDNCILVQKTSAQFSFYFDSLTHLPFVISAETNGLLFIGLTQHGKINGKNKFIPADQLGLIEFTPVLFMYFPNAFVFNAMKLNIDEPVVGHTTYIAFTSMLGQRFWKNHIENVQKIISQYPTPNS</sequence>
<evidence type="ECO:0008006" key="3">
    <source>
        <dbReference type="Google" id="ProtNLM"/>
    </source>
</evidence>
<evidence type="ECO:0000313" key="1">
    <source>
        <dbReference type="EMBL" id="MYV16907.1"/>
    </source>
</evidence>